<comment type="caution">
    <text evidence="2">The sequence shown here is derived from an EMBL/GenBank/DDBJ whole genome shotgun (WGS) entry which is preliminary data.</text>
</comment>
<name>A0A656PLJ3_UNCKA</name>
<sequence length="410" mass="45462">MNWKSVLSDVGSGVRSKKEDLNITWPKIILSIGFLAAVIGALVSTETLATINKNIAKAEEEARPAEVAIVKIITPDCRYCFNVDLAVNDFKKQNVKVVEEKTLIYGSPEAEASIRQFSIQRIPTYIVSGEITKSNIESFVKSTGEVRGAAEDTSTSNAFVFTKVTPVYIDTESNQEMGKVTATILSDPSCTQCLDPKLTIEGFKKSGIKIVDEKEIVWNSSEGRKIIDQFKITKLPTFILSPEIDIYDNVRSNWANIGTIEQDKTYVARNLFFPYRDIEKGGILGLVDLVYLVDSSCGDCYKVDTVQKPILEQGYGVRFRSERTVDVLSEEGQRLTNRYKITKLPTILLSPDVAQYTNLQKIWNGVGTIEQDGWYVFREMQQLGGAVYKDLATNQTVGKTPAVSGTGGAQ</sequence>
<keyword evidence="1" id="KW-0472">Membrane</keyword>
<dbReference type="Proteomes" id="UP000262056">
    <property type="component" value="Unassembled WGS sequence"/>
</dbReference>
<gene>
    <name evidence="2" type="ORF">DIU24_00250</name>
</gene>
<proteinExistence type="predicted"/>
<reference evidence="2 3" key="1">
    <citation type="journal article" date="2018" name="Nat. Biotechnol.">
        <title>A standardized bacterial taxonomy based on genome phylogeny substantially revises the tree of life.</title>
        <authorList>
            <person name="Parks D.H."/>
            <person name="Chuvochina M."/>
            <person name="Waite D.W."/>
            <person name="Rinke C."/>
            <person name="Skarshewski A."/>
            <person name="Chaumeil P.A."/>
            <person name="Hugenholtz P."/>
        </authorList>
    </citation>
    <scope>NUCLEOTIDE SEQUENCE [LARGE SCALE GENOMIC DNA]</scope>
    <source>
        <strain evidence="2">UBA12021</strain>
    </source>
</reference>
<evidence type="ECO:0000256" key="1">
    <source>
        <dbReference type="SAM" id="Phobius"/>
    </source>
</evidence>
<protein>
    <recommendedName>
        <fullName evidence="4">Thioredoxin-like fold domain-containing protein</fullName>
    </recommendedName>
</protein>
<evidence type="ECO:0008006" key="4">
    <source>
        <dbReference type="Google" id="ProtNLM"/>
    </source>
</evidence>
<dbReference type="Gene3D" id="3.40.30.10">
    <property type="entry name" value="Glutaredoxin"/>
    <property type="match status" value="1"/>
</dbReference>
<evidence type="ECO:0000313" key="2">
    <source>
        <dbReference type="EMBL" id="HCQ40125.1"/>
    </source>
</evidence>
<feature type="transmembrane region" description="Helical" evidence="1">
    <location>
        <begin position="25"/>
        <end position="43"/>
    </location>
</feature>
<dbReference type="AlphaFoldDB" id="A0A656PLJ3"/>
<evidence type="ECO:0000313" key="3">
    <source>
        <dbReference type="Proteomes" id="UP000262056"/>
    </source>
</evidence>
<keyword evidence="1" id="KW-0812">Transmembrane</keyword>
<organism evidence="2 3">
    <name type="scientific">candidate division WWE3 bacterium</name>
    <dbReference type="NCBI Taxonomy" id="2053526"/>
    <lineage>
        <taxon>Bacteria</taxon>
        <taxon>Katanobacteria</taxon>
    </lineage>
</organism>
<dbReference type="EMBL" id="DQFB01000001">
    <property type="protein sequence ID" value="HCQ40125.1"/>
    <property type="molecule type" value="Genomic_DNA"/>
</dbReference>
<accession>A0A656PLJ3</accession>
<keyword evidence="1" id="KW-1133">Transmembrane helix</keyword>